<feature type="compositionally biased region" description="Low complexity" evidence="1">
    <location>
        <begin position="131"/>
        <end position="140"/>
    </location>
</feature>
<dbReference type="PANTHER" id="PTHR21696:SF2">
    <property type="entry name" value="PROTEIN UNC-79 HOMOLOG"/>
    <property type="match status" value="1"/>
</dbReference>
<feature type="region of interest" description="Disordered" evidence="1">
    <location>
        <begin position="68"/>
        <end position="171"/>
    </location>
</feature>
<organism evidence="2 3">
    <name type="scientific">Macrostomum lignano</name>
    <dbReference type="NCBI Taxonomy" id="282301"/>
    <lineage>
        <taxon>Eukaryota</taxon>
        <taxon>Metazoa</taxon>
        <taxon>Spiralia</taxon>
        <taxon>Lophotrochozoa</taxon>
        <taxon>Platyhelminthes</taxon>
        <taxon>Rhabditophora</taxon>
        <taxon>Macrostomorpha</taxon>
        <taxon>Macrostomida</taxon>
        <taxon>Macrostomidae</taxon>
        <taxon>Macrostomum</taxon>
    </lineage>
</organism>
<dbReference type="InterPro" id="IPR024855">
    <property type="entry name" value="UNC79"/>
</dbReference>
<dbReference type="PANTHER" id="PTHR21696">
    <property type="entry name" value="PROTEIN UNC-79 HOMOLOG"/>
    <property type="match status" value="1"/>
</dbReference>
<feature type="compositionally biased region" description="Polar residues" evidence="1">
    <location>
        <begin position="156"/>
        <end position="166"/>
    </location>
</feature>
<name>A0A1I8HQE2_9PLAT</name>
<dbReference type="AlphaFoldDB" id="A0A1I8HQE2"/>
<feature type="compositionally biased region" description="Gly residues" evidence="1">
    <location>
        <begin position="100"/>
        <end position="109"/>
    </location>
</feature>
<accession>A0A1I8HQE2</accession>
<feature type="compositionally biased region" description="Gly residues" evidence="1">
    <location>
        <begin position="141"/>
        <end position="151"/>
    </location>
</feature>
<dbReference type="Proteomes" id="UP000095280">
    <property type="component" value="Unplaced"/>
</dbReference>
<feature type="region of interest" description="Disordered" evidence="1">
    <location>
        <begin position="183"/>
        <end position="214"/>
    </location>
</feature>
<feature type="compositionally biased region" description="Gly residues" evidence="1">
    <location>
        <begin position="25"/>
        <end position="37"/>
    </location>
</feature>
<evidence type="ECO:0000256" key="1">
    <source>
        <dbReference type="SAM" id="MobiDB-lite"/>
    </source>
</evidence>
<feature type="compositionally biased region" description="Basic residues" evidence="1">
    <location>
        <begin position="257"/>
        <end position="267"/>
    </location>
</feature>
<dbReference type="WBParaSite" id="maker-uti_cns_0007463-snap-gene-0.3-mRNA-1">
    <property type="protein sequence ID" value="maker-uti_cns_0007463-snap-gene-0.3-mRNA-1"/>
    <property type="gene ID" value="maker-uti_cns_0007463-snap-gene-0.3"/>
</dbReference>
<feature type="compositionally biased region" description="Polar residues" evidence="1">
    <location>
        <begin position="7"/>
        <end position="16"/>
    </location>
</feature>
<evidence type="ECO:0000313" key="3">
    <source>
        <dbReference type="WBParaSite" id="maker-uti_cns_0007463-snap-gene-0.3-mRNA-1"/>
    </source>
</evidence>
<feature type="compositionally biased region" description="Gly residues" evidence="1">
    <location>
        <begin position="190"/>
        <end position="200"/>
    </location>
</feature>
<evidence type="ECO:0000313" key="2">
    <source>
        <dbReference type="Proteomes" id="UP000095280"/>
    </source>
</evidence>
<reference evidence="3" key="1">
    <citation type="submission" date="2016-11" db="UniProtKB">
        <authorList>
            <consortium name="WormBaseParasite"/>
        </authorList>
    </citation>
    <scope>IDENTIFICATION</scope>
</reference>
<sequence>EQLEMSVFSNRPSSRTGSISETAIGGAGGGGSSGAGAGTEARRPGDPLLFVSHGGGDALTSSGFGGVSGNGAMASSGGRPLSTNVELKMQEELRAFSESNGGGSSGGGLPLAPPQKPEKTISFSTDLPAVGSMTSGALAAAGGGGSGGDSPGGSSDNGEAGSQQSDEGPRRLDPRQVSLEALAADPDSGEAGGGAVGGYGDARPQFRQKKARKTGLSTIEMQKLISHREDTGRSCEYGIAALLNGLEILSVCEGVSSRKRRRKRRPRRADTLSKLQSGGSASGGAGKKPSFKKVIEPFMLNRCQFCNAIIEQYDEDTISLAIVCLGAFVHREPVMAAPMLMSMFSAVSKIVLHNAYSWKANQPNVIAPGNMNSVAKQFLRCSFHQLAPNGLFVQLFQTKIEYEGFFKCMVAVLVDFQEMNCFRPLEMLLEALNERKSLPQPDSLAQLMENVSAYLECLPTEPAASASWSTLLERVDIFLRRLAPCLPVSSAQFNHECVFRILHCLFRSPVINNHKTVLEPVGRVLEFLLCNCVVSLSSLVELCSACNRVFTKERDKQHVTRTAIMLLVQALKFRCSLPDENFLLLVQLVLIDAGGCVEPSLLAESLGQQLTGCQSVNTGAAELMRSSLTDCVAFIADLHTVHKLKSLKTGLSLHEDTLGAHLKSAVSQYAVIEFAQARIGEGGRQWAINKYLSWLRHPPATVQQGPREFLECLEHIRLLSWLLIGAMMHTAVTAANDSSDSGGSLCQPIPLDASTYVAEHVMVIMTGYAEHSKGSTHVRLCAADVRLNFAFHLCSLWTMYCEVGIDDASQTNDARQRIMDFWGRVTPGILQLLSHAKGVRNFQTMGPGILVSFFIIKEMLY</sequence>
<keyword evidence="2" id="KW-1185">Reference proteome</keyword>
<proteinExistence type="predicted"/>
<feature type="region of interest" description="Disordered" evidence="1">
    <location>
        <begin position="1"/>
        <end position="56"/>
    </location>
</feature>
<feature type="region of interest" description="Disordered" evidence="1">
    <location>
        <begin position="257"/>
        <end position="288"/>
    </location>
</feature>
<protein>
    <submittedName>
        <fullName evidence="3">RAP domain-containing protein</fullName>
    </submittedName>
</protein>